<accession>A0A6T7UBN2</accession>
<reference evidence="3" key="1">
    <citation type="submission" date="2021-01" db="EMBL/GenBank/DDBJ databases">
        <authorList>
            <person name="Corre E."/>
            <person name="Pelletier E."/>
            <person name="Niang G."/>
            <person name="Scheremetjew M."/>
            <person name="Finn R."/>
            <person name="Kale V."/>
            <person name="Holt S."/>
            <person name="Cochrane G."/>
            <person name="Meng A."/>
            <person name="Brown T."/>
            <person name="Cohen L."/>
        </authorList>
    </citation>
    <scope>NUCLEOTIDE SEQUENCE</scope>
    <source>
        <strain evidence="3">CCMP1374</strain>
    </source>
</reference>
<protein>
    <submittedName>
        <fullName evidence="3">Uncharacterized protein</fullName>
    </submittedName>
</protein>
<name>A0A6T7UBN2_9EUKA</name>
<dbReference type="AlphaFoldDB" id="A0A6T7UBN2"/>
<evidence type="ECO:0000313" key="2">
    <source>
        <dbReference type="EMBL" id="CAD8512443.1"/>
    </source>
</evidence>
<dbReference type="EMBL" id="HBEP01038988">
    <property type="protein sequence ID" value="CAD8512444.1"/>
    <property type="molecule type" value="Transcribed_RNA"/>
</dbReference>
<proteinExistence type="predicted"/>
<feature type="compositionally biased region" description="Basic and acidic residues" evidence="1">
    <location>
        <begin position="326"/>
        <end position="346"/>
    </location>
</feature>
<evidence type="ECO:0000256" key="1">
    <source>
        <dbReference type="SAM" id="MobiDB-lite"/>
    </source>
</evidence>
<dbReference type="EMBL" id="HBEP01038987">
    <property type="protein sequence ID" value="CAD8512443.1"/>
    <property type="molecule type" value="Transcribed_RNA"/>
</dbReference>
<feature type="region of interest" description="Disordered" evidence="1">
    <location>
        <begin position="326"/>
        <end position="351"/>
    </location>
</feature>
<gene>
    <name evidence="2" type="ORF">PANT1444_LOCUS22100</name>
    <name evidence="3" type="ORF">PANT1444_LOCUS22101</name>
</gene>
<sequence length="454" mass="50587">MSSTLPMFALNGAMMALAGPPVRLGDFVVQRAIQQQLYFIAELKNEPVQTWLAKFQGHEHLESVGRKPGAPGNPGSYSAEFGQLRTTPYTAYLSALGDAPDDVVKVEFQAPRRKLSARELQNPFLVAEENEKNAQKEWREVGIYPQRILTQLLTTADVIADTWAFHLGELEVGDAARVAMDRAPTKAMVTPEMLRDALLASEGGETGISWYTDDEPLPLHALDHRACDRLVTLRALESLVNEVTALTPETAFASGYLQLEQPASDDDGDEVPALVVERRRKRLARRQASFAVGDDMAKAAAARVAALDFLEEYAAYWVPKLTKGDERSALQKRESRPEPGMKERPRPVGAGADADAAMEDLWAWMDGSPFHIHGGELVTPSRMGTRLRELRAVHAAEARRELRDEIAHEMTRARIAYTDYTEEDERLRLERKQADAEAELVWKIDRSFQGLNEG</sequence>
<organism evidence="3">
    <name type="scientific">Phaeocystis antarctica</name>
    <dbReference type="NCBI Taxonomy" id="33657"/>
    <lineage>
        <taxon>Eukaryota</taxon>
        <taxon>Haptista</taxon>
        <taxon>Haptophyta</taxon>
        <taxon>Prymnesiophyceae</taxon>
        <taxon>Phaeocystales</taxon>
        <taxon>Phaeocystaceae</taxon>
        <taxon>Phaeocystis</taxon>
    </lineage>
</organism>
<evidence type="ECO:0000313" key="3">
    <source>
        <dbReference type="EMBL" id="CAD8512444.1"/>
    </source>
</evidence>